<protein>
    <recommendedName>
        <fullName evidence="3">Sodium channel modifier 1</fullName>
    </recommendedName>
</protein>
<evidence type="ECO:0000259" key="13">
    <source>
        <dbReference type="Pfam" id="PF15805"/>
    </source>
</evidence>
<keyword evidence="9" id="KW-0508">mRNA splicing</keyword>
<dbReference type="InterPro" id="IPR033570">
    <property type="entry name" value="SCNM1"/>
</dbReference>
<dbReference type="PANTHER" id="PTHR32297:SF1">
    <property type="entry name" value="SODIUM CHANNEL MODIFIER 1"/>
    <property type="match status" value="1"/>
</dbReference>
<feature type="region of interest" description="Disordered" evidence="11">
    <location>
        <begin position="217"/>
        <end position="236"/>
    </location>
</feature>
<keyword evidence="5" id="KW-0479">Metal-binding</keyword>
<feature type="compositionally biased region" description="Basic and acidic residues" evidence="11">
    <location>
        <begin position="226"/>
        <end position="236"/>
    </location>
</feature>
<dbReference type="InParanoid" id="A0A067R9G4"/>
<evidence type="ECO:0000313" key="14">
    <source>
        <dbReference type="EMBL" id="KDR20217.1"/>
    </source>
</evidence>
<dbReference type="InterPro" id="IPR031625">
    <property type="entry name" value="SCNM1_acidic"/>
</dbReference>
<dbReference type="STRING" id="136037.A0A067R9G4"/>
<dbReference type="GO" id="GO:0008380">
    <property type="term" value="P:RNA splicing"/>
    <property type="evidence" value="ECO:0007669"/>
    <property type="project" value="UniProtKB-KW"/>
</dbReference>
<keyword evidence="6" id="KW-0747">Spliceosome</keyword>
<keyword evidence="14" id="KW-0813">Transport</keyword>
<dbReference type="Pfam" id="PF15803">
    <property type="entry name" value="zf-SCNM1"/>
    <property type="match status" value="1"/>
</dbReference>
<dbReference type="Proteomes" id="UP000027135">
    <property type="component" value="Unassembled WGS sequence"/>
</dbReference>
<gene>
    <name evidence="14" type="ORF">L798_05526</name>
</gene>
<keyword evidence="14" id="KW-0406">Ion transport</keyword>
<dbReference type="GO" id="GO:0008270">
    <property type="term" value="F:zinc ion binding"/>
    <property type="evidence" value="ECO:0007669"/>
    <property type="project" value="UniProtKB-KW"/>
</dbReference>
<evidence type="ECO:0000259" key="12">
    <source>
        <dbReference type="Pfam" id="PF15803"/>
    </source>
</evidence>
<feature type="domain" description="Sodium channel modifier 1 zinc-finger" evidence="12">
    <location>
        <begin position="44"/>
        <end position="69"/>
    </location>
</feature>
<dbReference type="Pfam" id="PF15805">
    <property type="entry name" value="SCNM1_acidic"/>
    <property type="match status" value="1"/>
</dbReference>
<dbReference type="GO" id="GO:0034220">
    <property type="term" value="P:monoatomic ion transmembrane transport"/>
    <property type="evidence" value="ECO:0007669"/>
    <property type="project" value="UniProtKB-KW"/>
</dbReference>
<evidence type="ECO:0000256" key="1">
    <source>
        <dbReference type="ARBA" id="ARBA00004324"/>
    </source>
</evidence>
<evidence type="ECO:0000256" key="4">
    <source>
        <dbReference type="ARBA" id="ARBA00022664"/>
    </source>
</evidence>
<name>A0A067R9G4_ZOONE</name>
<keyword evidence="14" id="KW-0407">Ion channel</keyword>
<evidence type="ECO:0000256" key="5">
    <source>
        <dbReference type="ARBA" id="ARBA00022723"/>
    </source>
</evidence>
<evidence type="ECO:0000256" key="6">
    <source>
        <dbReference type="ARBA" id="ARBA00022728"/>
    </source>
</evidence>
<accession>A0A067R9G4</accession>
<evidence type="ECO:0000313" key="15">
    <source>
        <dbReference type="Proteomes" id="UP000027135"/>
    </source>
</evidence>
<keyword evidence="7" id="KW-0863">Zinc-finger</keyword>
<dbReference type="GO" id="GO:0006397">
    <property type="term" value="P:mRNA processing"/>
    <property type="evidence" value="ECO:0007669"/>
    <property type="project" value="UniProtKB-KW"/>
</dbReference>
<comment type="subcellular location">
    <subcellularLocation>
        <location evidence="1">Nucleus speckle</location>
    </subcellularLocation>
    <subcellularLocation>
        <location evidence="2">Nucleus</location>
        <location evidence="2">Nucleoplasm</location>
    </subcellularLocation>
</comment>
<dbReference type="GO" id="GO:0016607">
    <property type="term" value="C:nuclear speck"/>
    <property type="evidence" value="ECO:0007669"/>
    <property type="project" value="UniProtKB-SubCell"/>
</dbReference>
<evidence type="ECO:0000256" key="2">
    <source>
        <dbReference type="ARBA" id="ARBA00004642"/>
    </source>
</evidence>
<sequence>MSFKRDGDDLNLLRSLKHRRVCELLSSHIPDDEAMLLKNGRLTCMICTHRPIFDTLSMLAIHRKGKKHVSELSKYLLHKRELDTKKLKSEQRRYLCTGLVESMGHRALSGEAQGNKLLITQVAYSSCSKQRLGLQRKPILDIENISKETEIPGVATKNNVFPSASAQVRQYLKGLWKKKPLEKTVEKCRENYGEGWAKSLNNVVDISLPDCPESILEDTATSSRPCSEEDVARKKKADHELKLKMSGWIKNADGKWVQDPDVEFDSDEHEPPKSSD</sequence>
<organism evidence="14 15">
    <name type="scientific">Zootermopsis nevadensis</name>
    <name type="common">Dampwood termite</name>
    <dbReference type="NCBI Taxonomy" id="136037"/>
    <lineage>
        <taxon>Eukaryota</taxon>
        <taxon>Metazoa</taxon>
        <taxon>Ecdysozoa</taxon>
        <taxon>Arthropoda</taxon>
        <taxon>Hexapoda</taxon>
        <taxon>Insecta</taxon>
        <taxon>Pterygota</taxon>
        <taxon>Neoptera</taxon>
        <taxon>Polyneoptera</taxon>
        <taxon>Dictyoptera</taxon>
        <taxon>Blattodea</taxon>
        <taxon>Blattoidea</taxon>
        <taxon>Termitoidae</taxon>
        <taxon>Termopsidae</taxon>
        <taxon>Zootermopsis</taxon>
    </lineage>
</organism>
<dbReference type="eggNOG" id="ENOG502QWNV">
    <property type="taxonomic scope" value="Eukaryota"/>
</dbReference>
<dbReference type="GO" id="GO:0005681">
    <property type="term" value="C:spliceosomal complex"/>
    <property type="evidence" value="ECO:0007669"/>
    <property type="project" value="UniProtKB-KW"/>
</dbReference>
<dbReference type="EMBL" id="KK852613">
    <property type="protein sequence ID" value="KDR20217.1"/>
    <property type="molecule type" value="Genomic_DNA"/>
</dbReference>
<evidence type="ECO:0000256" key="9">
    <source>
        <dbReference type="ARBA" id="ARBA00023187"/>
    </source>
</evidence>
<proteinExistence type="predicted"/>
<evidence type="ECO:0000256" key="3">
    <source>
        <dbReference type="ARBA" id="ARBA00020620"/>
    </source>
</evidence>
<evidence type="ECO:0000256" key="10">
    <source>
        <dbReference type="ARBA" id="ARBA00023242"/>
    </source>
</evidence>
<feature type="domain" description="Sodium channel modifier 1 acidic C-terminal" evidence="13">
    <location>
        <begin position="232"/>
        <end position="274"/>
    </location>
</feature>
<keyword evidence="10" id="KW-0539">Nucleus</keyword>
<dbReference type="OMA" id="NGKYACT"/>
<keyword evidence="15" id="KW-1185">Reference proteome</keyword>
<reference evidence="14 15" key="1">
    <citation type="journal article" date="2014" name="Nat. Commun.">
        <title>Molecular traces of alternative social organization in a termite genome.</title>
        <authorList>
            <person name="Terrapon N."/>
            <person name="Li C."/>
            <person name="Robertson H.M."/>
            <person name="Ji L."/>
            <person name="Meng X."/>
            <person name="Booth W."/>
            <person name="Chen Z."/>
            <person name="Childers C.P."/>
            <person name="Glastad K.M."/>
            <person name="Gokhale K."/>
            <person name="Gowin J."/>
            <person name="Gronenberg W."/>
            <person name="Hermansen R.A."/>
            <person name="Hu H."/>
            <person name="Hunt B.G."/>
            <person name="Huylmans A.K."/>
            <person name="Khalil S.M."/>
            <person name="Mitchell R.D."/>
            <person name="Munoz-Torres M.C."/>
            <person name="Mustard J.A."/>
            <person name="Pan H."/>
            <person name="Reese J.T."/>
            <person name="Scharf M.E."/>
            <person name="Sun F."/>
            <person name="Vogel H."/>
            <person name="Xiao J."/>
            <person name="Yang W."/>
            <person name="Yang Z."/>
            <person name="Yang Z."/>
            <person name="Zhou J."/>
            <person name="Zhu J."/>
            <person name="Brent C.S."/>
            <person name="Elsik C.G."/>
            <person name="Goodisman M.A."/>
            <person name="Liberles D.A."/>
            <person name="Roe R.M."/>
            <person name="Vargo E.L."/>
            <person name="Vilcinskas A."/>
            <person name="Wang J."/>
            <person name="Bornberg-Bauer E."/>
            <person name="Korb J."/>
            <person name="Zhang G."/>
            <person name="Liebig J."/>
        </authorList>
    </citation>
    <scope>NUCLEOTIDE SEQUENCE [LARGE SCALE GENOMIC DNA]</scope>
    <source>
        <tissue evidence="14">Whole organism</tissue>
    </source>
</reference>
<dbReference type="PANTHER" id="PTHR32297">
    <property type="entry name" value="SODIUM CHANNEL MODIFIER 1"/>
    <property type="match status" value="1"/>
</dbReference>
<evidence type="ECO:0000256" key="8">
    <source>
        <dbReference type="ARBA" id="ARBA00022833"/>
    </source>
</evidence>
<keyword evidence="4" id="KW-0507">mRNA processing</keyword>
<dbReference type="InterPro" id="IPR031622">
    <property type="entry name" value="Znf-SCNM1"/>
</dbReference>
<evidence type="ECO:0000256" key="7">
    <source>
        <dbReference type="ARBA" id="ARBA00022771"/>
    </source>
</evidence>
<keyword evidence="8" id="KW-0862">Zinc</keyword>
<dbReference type="AlphaFoldDB" id="A0A067R9G4"/>
<evidence type="ECO:0000256" key="11">
    <source>
        <dbReference type="SAM" id="MobiDB-lite"/>
    </source>
</evidence>